<dbReference type="HAMAP" id="MF_00910">
    <property type="entry name" value="FtsL"/>
    <property type="match status" value="1"/>
</dbReference>
<sequence>MGRLNILLLLLVVGCAIRLVDAQHTARTLFVELGRERQVERQLEVAYTRLQVEQTSLSKGERVVELAKSKLKMVYPAPNDVVFMNLDSGGGHE</sequence>
<dbReference type="Proteomes" id="UP001156664">
    <property type="component" value="Unassembled WGS sequence"/>
</dbReference>
<evidence type="ECO:0000313" key="11">
    <source>
        <dbReference type="Proteomes" id="UP001156664"/>
    </source>
</evidence>
<keyword evidence="3 8" id="KW-0132">Cell division</keyword>
<comment type="subunit">
    <text evidence="8">Part of a complex composed of FtsB, FtsL and FtsQ.</text>
</comment>
<proteinExistence type="inferred from homology"/>
<dbReference type="NCBIfam" id="TIGR02209">
    <property type="entry name" value="ftsL_broad"/>
    <property type="match status" value="1"/>
</dbReference>
<evidence type="ECO:0000256" key="2">
    <source>
        <dbReference type="ARBA" id="ARBA00022475"/>
    </source>
</evidence>
<keyword evidence="2 8" id="KW-1003">Cell membrane</keyword>
<dbReference type="PANTHER" id="PTHR37479:SF1">
    <property type="entry name" value="CELL DIVISION PROTEIN FTSL"/>
    <property type="match status" value="1"/>
</dbReference>
<dbReference type="InterPro" id="IPR011922">
    <property type="entry name" value="Cell_div_FtsL"/>
</dbReference>
<keyword evidence="11" id="KW-1185">Reference proteome</keyword>
<evidence type="ECO:0000256" key="9">
    <source>
        <dbReference type="NCBIfam" id="TIGR02209"/>
    </source>
</evidence>
<protein>
    <recommendedName>
        <fullName evidence="8 9">Cell division protein FtsL</fullName>
    </recommendedName>
</protein>
<dbReference type="GO" id="GO:0051301">
    <property type="term" value="P:cell division"/>
    <property type="evidence" value="ECO:0007669"/>
    <property type="project" value="UniProtKB-KW"/>
</dbReference>
<evidence type="ECO:0000256" key="8">
    <source>
        <dbReference type="HAMAP-Rule" id="MF_00910"/>
    </source>
</evidence>
<dbReference type="PANTHER" id="PTHR37479">
    <property type="entry name" value="CELL DIVISION PROTEIN FTSL"/>
    <property type="match status" value="1"/>
</dbReference>
<dbReference type="EMBL" id="BSOJ01000012">
    <property type="protein sequence ID" value="GLR26063.1"/>
    <property type="molecule type" value="Genomic_DNA"/>
</dbReference>
<comment type="caution">
    <text evidence="10">The sequence shown here is derived from an EMBL/GenBank/DDBJ whole genome shotgun (WGS) entry which is preliminary data.</text>
</comment>
<evidence type="ECO:0000256" key="7">
    <source>
        <dbReference type="ARBA" id="ARBA00023306"/>
    </source>
</evidence>
<dbReference type="PROSITE" id="PS51257">
    <property type="entry name" value="PROKAR_LIPOPROTEIN"/>
    <property type="match status" value="1"/>
</dbReference>
<keyword evidence="5 8" id="KW-1133">Transmembrane helix</keyword>
<evidence type="ECO:0000256" key="4">
    <source>
        <dbReference type="ARBA" id="ARBA00022692"/>
    </source>
</evidence>
<dbReference type="RefSeq" id="WP_284280537.1">
    <property type="nucleotide sequence ID" value="NZ_BSOJ01000012.1"/>
</dbReference>
<keyword evidence="6 8" id="KW-0472">Membrane</keyword>
<evidence type="ECO:0000256" key="6">
    <source>
        <dbReference type="ARBA" id="ARBA00023136"/>
    </source>
</evidence>
<comment type="function">
    <text evidence="8">Essential cell division protein. May link together the upstream cell division proteins, which are predominantly cytoplasmic, with the downstream cell division proteins, which are predominantly periplasmic.</text>
</comment>
<evidence type="ECO:0000313" key="10">
    <source>
        <dbReference type="EMBL" id="GLR26063.1"/>
    </source>
</evidence>
<name>A0ABQ5YNA0_9BURK</name>
<keyword evidence="4 8" id="KW-0812">Transmembrane</keyword>
<evidence type="ECO:0000256" key="3">
    <source>
        <dbReference type="ARBA" id="ARBA00022618"/>
    </source>
</evidence>
<comment type="subcellular location">
    <subcellularLocation>
        <location evidence="8">Cell inner membrane</location>
        <topology evidence="8">Single-pass type II membrane protein</topology>
    </subcellularLocation>
    <subcellularLocation>
        <location evidence="1">Cell membrane</location>
        <topology evidence="1">Single-pass type II membrane protein</topology>
    </subcellularLocation>
    <text evidence="8">Localizes to the division septum where it forms a ring structure.</text>
</comment>
<evidence type="ECO:0000256" key="5">
    <source>
        <dbReference type="ARBA" id="ARBA00022989"/>
    </source>
</evidence>
<gene>
    <name evidence="8 10" type="primary">ftsL</name>
    <name evidence="10" type="ORF">GCM10007875_11510</name>
</gene>
<organism evidence="10 11">
    <name type="scientific">Limnobacter litoralis</name>
    <dbReference type="NCBI Taxonomy" id="481366"/>
    <lineage>
        <taxon>Bacteria</taxon>
        <taxon>Pseudomonadati</taxon>
        <taxon>Pseudomonadota</taxon>
        <taxon>Betaproteobacteria</taxon>
        <taxon>Burkholderiales</taxon>
        <taxon>Burkholderiaceae</taxon>
        <taxon>Limnobacter</taxon>
    </lineage>
</organism>
<accession>A0ABQ5YNA0</accession>
<evidence type="ECO:0000256" key="1">
    <source>
        <dbReference type="ARBA" id="ARBA00004401"/>
    </source>
</evidence>
<dbReference type="Pfam" id="PF04999">
    <property type="entry name" value="FtsL"/>
    <property type="match status" value="1"/>
</dbReference>
<keyword evidence="7 8" id="KW-0131">Cell cycle</keyword>
<keyword evidence="8" id="KW-0997">Cell inner membrane</keyword>
<reference evidence="11" key="1">
    <citation type="journal article" date="2019" name="Int. J. Syst. Evol. Microbiol.">
        <title>The Global Catalogue of Microorganisms (GCM) 10K type strain sequencing project: providing services to taxonomists for standard genome sequencing and annotation.</title>
        <authorList>
            <consortium name="The Broad Institute Genomics Platform"/>
            <consortium name="The Broad Institute Genome Sequencing Center for Infectious Disease"/>
            <person name="Wu L."/>
            <person name="Ma J."/>
        </authorList>
    </citation>
    <scope>NUCLEOTIDE SEQUENCE [LARGE SCALE GENOMIC DNA]</scope>
    <source>
        <strain evidence="11">NBRC 105857</strain>
    </source>
</reference>
<comment type="similarity">
    <text evidence="8">Belongs to the FtsL family.</text>
</comment>